<proteinExistence type="predicted"/>
<sequence length="337" mass="36319">MRFFQSLLFLTFFIHFSNGAIGDSNNNTSITSNLNNNQTSNYNFSVSINDINNNTLNNFTIKNKNSDVENNNNINNINSSIPIIIDNSNITTTTTSNTTTKNKIKPQTSFGTGSTFGVNSGVSITTTGLPNTASLKSSSTTGGSSPTAVSSTKPSPTSTTTAASTSSNIHSNSPNPTSSIEYIPVHEESISTTTNDRPYIQTISDKPKNVASDITLSSNGYTLPFSEINKATTGIDIKLKDQQNEIIQGHELKPNINDAKHSDLKITNTPTIAGGLADLIHKGKNKHKDNSDNNNNNNNSNNKNNNNNNNYDDQENSSSSKILISGIIYLVIISIIF</sequence>
<keyword evidence="2" id="KW-0732">Signal</keyword>
<dbReference type="Proteomes" id="UP000001064">
    <property type="component" value="Unassembled WGS sequence"/>
</dbReference>
<feature type="region of interest" description="Disordered" evidence="1">
    <location>
        <begin position="282"/>
        <end position="316"/>
    </location>
</feature>
<name>F1A620_DICPU</name>
<gene>
    <name evidence="3" type="ORF">DICPUDRAFT_160272</name>
</gene>
<dbReference type="RefSeq" id="XP_003295114.1">
    <property type="nucleotide sequence ID" value="XM_003295066.1"/>
</dbReference>
<feature type="compositionally biased region" description="Low complexity" evidence="1">
    <location>
        <begin position="132"/>
        <end position="179"/>
    </location>
</feature>
<feature type="compositionally biased region" description="Low complexity" evidence="1">
    <location>
        <begin position="292"/>
        <end position="316"/>
    </location>
</feature>
<accession>F1A620</accession>
<feature type="signal peptide" evidence="2">
    <location>
        <begin position="1"/>
        <end position="19"/>
    </location>
</feature>
<evidence type="ECO:0000256" key="1">
    <source>
        <dbReference type="SAM" id="MobiDB-lite"/>
    </source>
</evidence>
<dbReference type="InParanoid" id="F1A620"/>
<dbReference type="GeneID" id="10511142"/>
<evidence type="ECO:0000313" key="3">
    <source>
        <dbReference type="EMBL" id="EGC28362.1"/>
    </source>
</evidence>
<evidence type="ECO:0000256" key="2">
    <source>
        <dbReference type="SAM" id="SignalP"/>
    </source>
</evidence>
<dbReference type="VEuPathDB" id="AmoebaDB:DICPUDRAFT_160272"/>
<feature type="chain" id="PRO_5003265618" evidence="2">
    <location>
        <begin position="20"/>
        <end position="337"/>
    </location>
</feature>
<dbReference type="EMBL" id="GL871664">
    <property type="protein sequence ID" value="EGC28362.1"/>
    <property type="molecule type" value="Genomic_DNA"/>
</dbReference>
<dbReference type="AlphaFoldDB" id="F1A620"/>
<dbReference type="KEGG" id="dpp:DICPUDRAFT_160272"/>
<feature type="compositionally biased region" description="Polar residues" evidence="1">
    <location>
        <begin position="106"/>
        <end position="116"/>
    </location>
</feature>
<organism evidence="3 4">
    <name type="scientific">Dictyostelium purpureum</name>
    <name type="common">Slime mold</name>
    <dbReference type="NCBI Taxonomy" id="5786"/>
    <lineage>
        <taxon>Eukaryota</taxon>
        <taxon>Amoebozoa</taxon>
        <taxon>Evosea</taxon>
        <taxon>Eumycetozoa</taxon>
        <taxon>Dictyostelia</taxon>
        <taxon>Dictyosteliales</taxon>
        <taxon>Dictyosteliaceae</taxon>
        <taxon>Dictyostelium</taxon>
    </lineage>
</organism>
<protein>
    <submittedName>
        <fullName evidence="3">Uncharacterized protein</fullName>
    </submittedName>
</protein>
<feature type="region of interest" description="Disordered" evidence="1">
    <location>
        <begin position="128"/>
        <end position="180"/>
    </location>
</feature>
<dbReference type="OMA" id="MLADHHN"/>
<feature type="region of interest" description="Disordered" evidence="1">
    <location>
        <begin position="94"/>
        <end position="116"/>
    </location>
</feature>
<evidence type="ECO:0000313" key="4">
    <source>
        <dbReference type="Proteomes" id="UP000001064"/>
    </source>
</evidence>
<reference evidence="4" key="1">
    <citation type="journal article" date="2011" name="Genome Biol.">
        <title>Comparative genomics of the social amoebae Dictyostelium discoideum and Dictyostelium purpureum.</title>
        <authorList>
            <consortium name="US DOE Joint Genome Institute (JGI-PGF)"/>
            <person name="Sucgang R."/>
            <person name="Kuo A."/>
            <person name="Tian X."/>
            <person name="Salerno W."/>
            <person name="Parikh A."/>
            <person name="Feasley C.L."/>
            <person name="Dalin E."/>
            <person name="Tu H."/>
            <person name="Huang E."/>
            <person name="Barry K."/>
            <person name="Lindquist E."/>
            <person name="Shapiro H."/>
            <person name="Bruce D."/>
            <person name="Schmutz J."/>
            <person name="Salamov A."/>
            <person name="Fey P."/>
            <person name="Gaudet P."/>
            <person name="Anjard C."/>
            <person name="Babu M.M."/>
            <person name="Basu S."/>
            <person name="Bushmanova Y."/>
            <person name="van der Wel H."/>
            <person name="Katoh-Kurasawa M."/>
            <person name="Dinh C."/>
            <person name="Coutinho P.M."/>
            <person name="Saito T."/>
            <person name="Elias M."/>
            <person name="Schaap P."/>
            <person name="Kay R.R."/>
            <person name="Henrissat B."/>
            <person name="Eichinger L."/>
            <person name="Rivero F."/>
            <person name="Putnam N.H."/>
            <person name="West C.M."/>
            <person name="Loomis W.F."/>
            <person name="Chisholm R.L."/>
            <person name="Shaulsky G."/>
            <person name="Strassmann J.E."/>
            <person name="Queller D.C."/>
            <person name="Kuspa A."/>
            <person name="Grigoriev I.V."/>
        </authorList>
    </citation>
    <scope>NUCLEOTIDE SEQUENCE [LARGE SCALE GENOMIC DNA]</scope>
    <source>
        <strain evidence="4">QSDP1</strain>
    </source>
</reference>
<keyword evidence="4" id="KW-1185">Reference proteome</keyword>